<protein>
    <recommendedName>
        <fullName evidence="1">THUMP domain-containing protein</fullName>
    </recommendedName>
</protein>
<dbReference type="AlphaFoldDB" id="X0UIS0"/>
<evidence type="ECO:0000259" key="1">
    <source>
        <dbReference type="PROSITE" id="PS51165"/>
    </source>
</evidence>
<name>X0UIS0_9ZZZZ</name>
<proteinExistence type="predicted"/>
<dbReference type="InterPro" id="IPR004114">
    <property type="entry name" value="THUMP_dom"/>
</dbReference>
<organism evidence="2">
    <name type="scientific">marine sediment metagenome</name>
    <dbReference type="NCBI Taxonomy" id="412755"/>
    <lineage>
        <taxon>unclassified sequences</taxon>
        <taxon>metagenomes</taxon>
        <taxon>ecological metagenomes</taxon>
    </lineage>
</organism>
<dbReference type="SUPFAM" id="SSF143437">
    <property type="entry name" value="THUMP domain-like"/>
    <property type="match status" value="1"/>
</dbReference>
<dbReference type="Gene3D" id="3.30.2300.10">
    <property type="entry name" value="THUMP superfamily"/>
    <property type="match status" value="1"/>
</dbReference>
<accession>X0UIS0</accession>
<dbReference type="EMBL" id="BARS01011085">
    <property type="protein sequence ID" value="GAF99196.1"/>
    <property type="molecule type" value="Genomic_DNA"/>
</dbReference>
<comment type="caution">
    <text evidence="2">The sequence shown here is derived from an EMBL/GenBank/DDBJ whole genome shotgun (WGS) entry which is preliminary data.</text>
</comment>
<feature type="non-terminal residue" evidence="2">
    <location>
        <position position="1"/>
    </location>
</feature>
<gene>
    <name evidence="2" type="ORF">S01H1_20300</name>
</gene>
<evidence type="ECO:0000313" key="2">
    <source>
        <dbReference type="EMBL" id="GAF99196.1"/>
    </source>
</evidence>
<sequence length="60" mass="7029">VNEIIERNSFIKIIARNIENQVNLENPDKIIRFDILGNFTGISFLKKEDILKIPNKYNPD</sequence>
<dbReference type="PROSITE" id="PS51165">
    <property type="entry name" value="THUMP"/>
    <property type="match status" value="1"/>
</dbReference>
<feature type="domain" description="THUMP" evidence="1">
    <location>
        <begin position="1"/>
        <end position="46"/>
    </location>
</feature>
<dbReference type="GO" id="GO:0003723">
    <property type="term" value="F:RNA binding"/>
    <property type="evidence" value="ECO:0007669"/>
    <property type="project" value="InterPro"/>
</dbReference>
<reference evidence="2" key="1">
    <citation type="journal article" date="2014" name="Front. Microbiol.">
        <title>High frequency of phylogenetically diverse reductive dehalogenase-homologous genes in deep subseafloor sedimentary metagenomes.</title>
        <authorList>
            <person name="Kawai M."/>
            <person name="Futagami T."/>
            <person name="Toyoda A."/>
            <person name="Takaki Y."/>
            <person name="Nishi S."/>
            <person name="Hori S."/>
            <person name="Arai W."/>
            <person name="Tsubouchi T."/>
            <person name="Morono Y."/>
            <person name="Uchiyama I."/>
            <person name="Ito T."/>
            <person name="Fujiyama A."/>
            <person name="Inagaki F."/>
            <person name="Takami H."/>
        </authorList>
    </citation>
    <scope>NUCLEOTIDE SEQUENCE</scope>
    <source>
        <strain evidence="2">Expedition CK06-06</strain>
    </source>
</reference>